<dbReference type="EMBL" id="KN881835">
    <property type="protein sequence ID" value="KIY48378.1"/>
    <property type="molecule type" value="Genomic_DNA"/>
</dbReference>
<keyword evidence="3" id="KW-1185">Reference proteome</keyword>
<sequence length="78" mass="8333">MSTPNKASYLTAPEGNFAVKDASYFKPGPGEVVIKNAAVAVNPMDWKIQTFGANLPFPKQYPAIIGTDVAGEIYEVGE</sequence>
<dbReference type="PANTHER" id="PTHR45348">
    <property type="entry name" value="HYPOTHETICAL OXIDOREDUCTASE (EUROFUNG)"/>
    <property type="match status" value="1"/>
</dbReference>
<dbReference type="GO" id="GO:0016651">
    <property type="term" value="F:oxidoreductase activity, acting on NAD(P)H"/>
    <property type="evidence" value="ECO:0007669"/>
    <property type="project" value="InterPro"/>
</dbReference>
<accession>A0A0D7AC20</accession>
<dbReference type="PANTHER" id="PTHR45348:SF2">
    <property type="entry name" value="ZINC-TYPE ALCOHOL DEHYDROGENASE-LIKE PROTEIN C2E1P3.01"/>
    <property type="match status" value="1"/>
</dbReference>
<gene>
    <name evidence="2" type="ORF">FISHEDRAFT_43398</name>
</gene>
<evidence type="ECO:0000313" key="3">
    <source>
        <dbReference type="Proteomes" id="UP000054144"/>
    </source>
</evidence>
<dbReference type="Gene3D" id="3.90.180.10">
    <property type="entry name" value="Medium-chain alcohol dehydrogenases, catalytic domain"/>
    <property type="match status" value="1"/>
</dbReference>
<dbReference type="InterPro" id="IPR011032">
    <property type="entry name" value="GroES-like_sf"/>
</dbReference>
<name>A0A0D7AC20_9AGAR</name>
<evidence type="ECO:0000313" key="2">
    <source>
        <dbReference type="EMBL" id="KIY48378.1"/>
    </source>
</evidence>
<dbReference type="Proteomes" id="UP000054144">
    <property type="component" value="Unassembled WGS sequence"/>
</dbReference>
<proteinExistence type="predicted"/>
<feature type="non-terminal residue" evidence="2">
    <location>
        <position position="78"/>
    </location>
</feature>
<dbReference type="SUPFAM" id="SSF50129">
    <property type="entry name" value="GroES-like"/>
    <property type="match status" value="1"/>
</dbReference>
<dbReference type="InterPro" id="IPR013154">
    <property type="entry name" value="ADH-like_N"/>
</dbReference>
<dbReference type="OrthoDB" id="3233595at2759"/>
<dbReference type="Pfam" id="PF08240">
    <property type="entry name" value="ADH_N"/>
    <property type="match status" value="1"/>
</dbReference>
<protein>
    <submittedName>
        <fullName evidence="2">GroES-like protein</fullName>
    </submittedName>
</protein>
<feature type="domain" description="Alcohol dehydrogenase-like N-terminal" evidence="1">
    <location>
        <begin position="28"/>
        <end position="78"/>
    </location>
</feature>
<reference evidence="2 3" key="1">
    <citation type="journal article" date="2015" name="Fungal Genet. Biol.">
        <title>Evolution of novel wood decay mechanisms in Agaricales revealed by the genome sequences of Fistulina hepatica and Cylindrobasidium torrendii.</title>
        <authorList>
            <person name="Floudas D."/>
            <person name="Held B.W."/>
            <person name="Riley R."/>
            <person name="Nagy L.G."/>
            <person name="Koehler G."/>
            <person name="Ransdell A.S."/>
            <person name="Younus H."/>
            <person name="Chow J."/>
            <person name="Chiniquy J."/>
            <person name="Lipzen A."/>
            <person name="Tritt A."/>
            <person name="Sun H."/>
            <person name="Haridas S."/>
            <person name="LaButti K."/>
            <person name="Ohm R.A."/>
            <person name="Kues U."/>
            <person name="Blanchette R.A."/>
            <person name="Grigoriev I.V."/>
            <person name="Minto R.E."/>
            <person name="Hibbett D.S."/>
        </authorList>
    </citation>
    <scope>NUCLEOTIDE SEQUENCE [LARGE SCALE GENOMIC DNA]</scope>
    <source>
        <strain evidence="2 3">ATCC 64428</strain>
    </source>
</reference>
<organism evidence="2 3">
    <name type="scientific">Fistulina hepatica ATCC 64428</name>
    <dbReference type="NCBI Taxonomy" id="1128425"/>
    <lineage>
        <taxon>Eukaryota</taxon>
        <taxon>Fungi</taxon>
        <taxon>Dikarya</taxon>
        <taxon>Basidiomycota</taxon>
        <taxon>Agaricomycotina</taxon>
        <taxon>Agaricomycetes</taxon>
        <taxon>Agaricomycetidae</taxon>
        <taxon>Agaricales</taxon>
        <taxon>Fistulinaceae</taxon>
        <taxon>Fistulina</taxon>
    </lineage>
</organism>
<evidence type="ECO:0000259" key="1">
    <source>
        <dbReference type="Pfam" id="PF08240"/>
    </source>
</evidence>
<dbReference type="InterPro" id="IPR047122">
    <property type="entry name" value="Trans-enoyl_RdTase-like"/>
</dbReference>
<dbReference type="AlphaFoldDB" id="A0A0D7AC20"/>